<feature type="region of interest" description="Disordered" evidence="5">
    <location>
        <begin position="212"/>
        <end position="242"/>
    </location>
</feature>
<dbReference type="EMBL" id="FMZC01000004">
    <property type="protein sequence ID" value="SDC98489.1"/>
    <property type="molecule type" value="Genomic_DNA"/>
</dbReference>
<accession>A0A1G6R1H3</accession>
<keyword evidence="1" id="KW-0805">Transcription regulation</keyword>
<feature type="domain" description="HTH tetR-type" evidence="6">
    <location>
        <begin position="20"/>
        <end position="80"/>
    </location>
</feature>
<dbReference type="SUPFAM" id="SSF46689">
    <property type="entry name" value="Homeodomain-like"/>
    <property type="match status" value="1"/>
</dbReference>
<dbReference type="InterPro" id="IPR001647">
    <property type="entry name" value="HTH_TetR"/>
</dbReference>
<keyword evidence="3" id="KW-0804">Transcription</keyword>
<dbReference type="AlphaFoldDB" id="A0A1G6R1H3"/>
<evidence type="ECO:0000313" key="8">
    <source>
        <dbReference type="Proteomes" id="UP000198781"/>
    </source>
</evidence>
<gene>
    <name evidence="7" type="ORF">SAMN05192589_10413</name>
</gene>
<dbReference type="Gene3D" id="1.10.357.10">
    <property type="entry name" value="Tetracycline Repressor, domain 2"/>
    <property type="match status" value="1"/>
</dbReference>
<feature type="DNA-binding region" description="H-T-H motif" evidence="4">
    <location>
        <begin position="43"/>
        <end position="62"/>
    </location>
</feature>
<dbReference type="InterPro" id="IPR050109">
    <property type="entry name" value="HTH-type_TetR-like_transc_reg"/>
</dbReference>
<dbReference type="STRING" id="187868.SAMN05192589_10413"/>
<evidence type="ECO:0000256" key="4">
    <source>
        <dbReference type="PROSITE-ProRule" id="PRU00335"/>
    </source>
</evidence>
<dbReference type="OrthoDB" id="5816932at2"/>
<dbReference type="PANTHER" id="PTHR30055:SF234">
    <property type="entry name" value="HTH-TYPE TRANSCRIPTIONAL REGULATOR BETI"/>
    <property type="match status" value="1"/>
</dbReference>
<evidence type="ECO:0000256" key="1">
    <source>
        <dbReference type="ARBA" id="ARBA00023015"/>
    </source>
</evidence>
<reference evidence="7 8" key="1">
    <citation type="submission" date="2016-10" db="EMBL/GenBank/DDBJ databases">
        <authorList>
            <person name="de Groot N.N."/>
        </authorList>
    </citation>
    <scope>NUCLEOTIDE SEQUENCE [LARGE SCALE GENOMIC DNA]</scope>
    <source>
        <strain evidence="7 8">DSM 16619</strain>
    </source>
</reference>
<sequence length="242" mass="26682">MIHRTLRRAVPSRTHAERSAATQQHLIATAIEVIQSRSFEAMSIHELARTAGMTSGAVQHHFESKAVLMMRVLSELIAAEDREGLLWPAASLPALQRAQHFVQSAWNLVYAQPRFMAAWNIYLGSRNQPEVVQHIAALRQTLNARMHAGFFEAFPELAGDPQREGFVGLVFSTLRGLGLLEMFRPADEAGLSQLDCLATLIAQRCECLGDAAPTASPTSPAARRSRIPTSQPPVQKEKARRA</sequence>
<dbReference type="PROSITE" id="PS50977">
    <property type="entry name" value="HTH_TETR_2"/>
    <property type="match status" value="1"/>
</dbReference>
<protein>
    <submittedName>
        <fullName evidence="7">Transcriptional regulator, TetR family</fullName>
    </submittedName>
</protein>
<dbReference type="InterPro" id="IPR009057">
    <property type="entry name" value="Homeodomain-like_sf"/>
</dbReference>
<evidence type="ECO:0000256" key="5">
    <source>
        <dbReference type="SAM" id="MobiDB-lite"/>
    </source>
</evidence>
<keyword evidence="8" id="KW-1185">Reference proteome</keyword>
<dbReference type="GO" id="GO:0000976">
    <property type="term" value="F:transcription cis-regulatory region binding"/>
    <property type="evidence" value="ECO:0007669"/>
    <property type="project" value="TreeGrafter"/>
</dbReference>
<organism evidence="7 8">
    <name type="scientific">Paracidovorax valerianellae</name>
    <dbReference type="NCBI Taxonomy" id="187868"/>
    <lineage>
        <taxon>Bacteria</taxon>
        <taxon>Pseudomonadati</taxon>
        <taxon>Pseudomonadota</taxon>
        <taxon>Betaproteobacteria</taxon>
        <taxon>Burkholderiales</taxon>
        <taxon>Comamonadaceae</taxon>
        <taxon>Paracidovorax</taxon>
    </lineage>
</organism>
<evidence type="ECO:0000256" key="3">
    <source>
        <dbReference type="ARBA" id="ARBA00023163"/>
    </source>
</evidence>
<dbReference type="PANTHER" id="PTHR30055">
    <property type="entry name" value="HTH-TYPE TRANSCRIPTIONAL REGULATOR RUTR"/>
    <property type="match status" value="1"/>
</dbReference>
<evidence type="ECO:0000256" key="2">
    <source>
        <dbReference type="ARBA" id="ARBA00023125"/>
    </source>
</evidence>
<dbReference type="PRINTS" id="PR00455">
    <property type="entry name" value="HTHTETR"/>
</dbReference>
<dbReference type="Proteomes" id="UP000198781">
    <property type="component" value="Unassembled WGS sequence"/>
</dbReference>
<keyword evidence="2 4" id="KW-0238">DNA-binding</keyword>
<dbReference type="GO" id="GO:0003700">
    <property type="term" value="F:DNA-binding transcription factor activity"/>
    <property type="evidence" value="ECO:0007669"/>
    <property type="project" value="TreeGrafter"/>
</dbReference>
<evidence type="ECO:0000259" key="6">
    <source>
        <dbReference type="PROSITE" id="PS50977"/>
    </source>
</evidence>
<dbReference type="RefSeq" id="WP_092742083.1">
    <property type="nucleotide sequence ID" value="NZ_FMZC01000004.1"/>
</dbReference>
<proteinExistence type="predicted"/>
<dbReference type="Pfam" id="PF00440">
    <property type="entry name" value="TetR_N"/>
    <property type="match status" value="1"/>
</dbReference>
<feature type="compositionally biased region" description="Low complexity" evidence="5">
    <location>
        <begin position="212"/>
        <end position="222"/>
    </location>
</feature>
<name>A0A1G6R1H3_9BURK</name>
<evidence type="ECO:0000313" key="7">
    <source>
        <dbReference type="EMBL" id="SDC98489.1"/>
    </source>
</evidence>